<proteinExistence type="predicted"/>
<reference evidence="2 3" key="1">
    <citation type="submission" date="2020-03" db="EMBL/GenBank/DDBJ databases">
        <title>Dissostichus mawsoni Genome sequencing and assembly.</title>
        <authorList>
            <person name="Park H."/>
        </authorList>
    </citation>
    <scope>NUCLEOTIDE SEQUENCE [LARGE SCALE GENOMIC DNA]</scope>
    <source>
        <strain evidence="2">DM0001</strain>
        <tissue evidence="2">Muscle</tissue>
    </source>
</reference>
<evidence type="ECO:0000313" key="3">
    <source>
        <dbReference type="Proteomes" id="UP000518266"/>
    </source>
</evidence>
<feature type="compositionally biased region" description="Polar residues" evidence="1">
    <location>
        <begin position="50"/>
        <end position="59"/>
    </location>
</feature>
<sequence>MKAFSANLMEEMRMQFSTKECFLLLNPQPGIVIITQPKHDSPRREEGKQTRCTSSPVGHTGQTHLQELWFNRPCSAPMAPRIIRDPGFVEPHTAKGQALGVITQEEPTSQPKTVGFQNPMPHAAGQLWAQAFTECQRVSTRMPLPAYQGIAKLPRQQPVIIPPQSEMILWTQVSEGAANQACNVVVDTEWRVGRTLATLKDGRVPVRICNPNPYPVEFPQRQPLGQVTEVAATDIQGEQELVLNSVAPDALEVVEPGRHPLLGAVSLNLSLLSPLPPSHLIDDPPGLPILPFTLRCLHSSHTLHQFLPFDGIVGTEEKLFGFVQYPTSLQGWFKLKVEACFLHPTPCRYDLRMSGP</sequence>
<keyword evidence="3" id="KW-1185">Reference proteome</keyword>
<dbReference type="Proteomes" id="UP000518266">
    <property type="component" value="Unassembled WGS sequence"/>
</dbReference>
<feature type="compositionally biased region" description="Basic and acidic residues" evidence="1">
    <location>
        <begin position="37"/>
        <end position="49"/>
    </location>
</feature>
<evidence type="ECO:0000256" key="1">
    <source>
        <dbReference type="SAM" id="MobiDB-lite"/>
    </source>
</evidence>
<dbReference type="EMBL" id="JAAKFY010000025">
    <property type="protein sequence ID" value="KAF3835724.1"/>
    <property type="molecule type" value="Genomic_DNA"/>
</dbReference>
<comment type="caution">
    <text evidence="2">The sequence shown here is derived from an EMBL/GenBank/DDBJ whole genome shotgun (WGS) entry which is preliminary data.</text>
</comment>
<dbReference type="AlphaFoldDB" id="A0A7J5XFE5"/>
<protein>
    <submittedName>
        <fullName evidence="2">Uncharacterized protein</fullName>
    </submittedName>
</protein>
<feature type="region of interest" description="Disordered" evidence="1">
    <location>
        <begin position="36"/>
        <end position="59"/>
    </location>
</feature>
<organism evidence="2 3">
    <name type="scientific">Dissostichus mawsoni</name>
    <name type="common">Antarctic cod</name>
    <dbReference type="NCBI Taxonomy" id="36200"/>
    <lineage>
        <taxon>Eukaryota</taxon>
        <taxon>Metazoa</taxon>
        <taxon>Chordata</taxon>
        <taxon>Craniata</taxon>
        <taxon>Vertebrata</taxon>
        <taxon>Euteleostomi</taxon>
        <taxon>Actinopterygii</taxon>
        <taxon>Neopterygii</taxon>
        <taxon>Teleostei</taxon>
        <taxon>Neoteleostei</taxon>
        <taxon>Acanthomorphata</taxon>
        <taxon>Eupercaria</taxon>
        <taxon>Perciformes</taxon>
        <taxon>Notothenioidei</taxon>
        <taxon>Nototheniidae</taxon>
        <taxon>Dissostichus</taxon>
    </lineage>
</organism>
<accession>A0A7J5XFE5</accession>
<gene>
    <name evidence="2" type="ORF">F7725_028282</name>
</gene>
<dbReference type="OrthoDB" id="6761011at2759"/>
<evidence type="ECO:0000313" key="2">
    <source>
        <dbReference type="EMBL" id="KAF3835724.1"/>
    </source>
</evidence>
<name>A0A7J5XFE5_DISMA</name>